<dbReference type="AlphaFoldDB" id="A6W6W1"/>
<feature type="domain" description="Glycosyltransferase subfamily 4-like N-terminal" evidence="4">
    <location>
        <begin position="14"/>
        <end position="201"/>
    </location>
</feature>
<dbReference type="Proteomes" id="UP000001116">
    <property type="component" value="Chromosome"/>
</dbReference>
<evidence type="ECO:0000259" key="4">
    <source>
        <dbReference type="Pfam" id="PF13439"/>
    </source>
</evidence>
<feature type="domain" description="Glycosyl transferase family 1" evidence="3">
    <location>
        <begin position="210"/>
        <end position="365"/>
    </location>
</feature>
<keyword evidence="1" id="KW-0328">Glycosyltransferase</keyword>
<keyword evidence="6" id="KW-1185">Reference proteome</keyword>
<dbReference type="EMBL" id="CP000750">
    <property type="protein sequence ID" value="ABS02550.1"/>
    <property type="molecule type" value="Genomic_DNA"/>
</dbReference>
<evidence type="ECO:0000313" key="6">
    <source>
        <dbReference type="Proteomes" id="UP000001116"/>
    </source>
</evidence>
<evidence type="ECO:0000256" key="2">
    <source>
        <dbReference type="ARBA" id="ARBA00022679"/>
    </source>
</evidence>
<dbReference type="Gene3D" id="3.40.50.2000">
    <property type="entry name" value="Glycogen Phosphorylase B"/>
    <property type="match status" value="2"/>
</dbReference>
<accession>A6W6W1</accession>
<dbReference type="Pfam" id="PF00534">
    <property type="entry name" value="Glycos_transf_1"/>
    <property type="match status" value="1"/>
</dbReference>
<dbReference type="InterPro" id="IPR050194">
    <property type="entry name" value="Glycosyltransferase_grp1"/>
</dbReference>
<protein>
    <submittedName>
        <fullName evidence="5">Glycosyl transferase group 1</fullName>
    </submittedName>
</protein>
<proteinExistence type="predicted"/>
<dbReference type="KEGG" id="kra:Krad_1062"/>
<gene>
    <name evidence="5" type="ordered locus">Krad_1062</name>
</gene>
<dbReference type="InterPro" id="IPR028098">
    <property type="entry name" value="Glyco_trans_4-like_N"/>
</dbReference>
<dbReference type="GO" id="GO:1901137">
    <property type="term" value="P:carbohydrate derivative biosynthetic process"/>
    <property type="evidence" value="ECO:0007669"/>
    <property type="project" value="UniProtKB-ARBA"/>
</dbReference>
<dbReference type="Pfam" id="PF13439">
    <property type="entry name" value="Glyco_transf_4"/>
    <property type="match status" value="1"/>
</dbReference>
<dbReference type="eggNOG" id="COG0438">
    <property type="taxonomic scope" value="Bacteria"/>
</dbReference>
<reference evidence="6" key="1">
    <citation type="journal article" date="2008" name="PLoS ONE">
        <title>Survival in nuclear waste, extreme resistance, and potential applications gleaned from the genome sequence of Kineococcus radiotolerans SRS30216.</title>
        <authorList>
            <person name="Bagwell C.E."/>
            <person name="Bhat S."/>
            <person name="Hawkins G.M."/>
            <person name="Smith B.W."/>
            <person name="Biswas T."/>
            <person name="Hoover T.R."/>
            <person name="Saunders E."/>
            <person name="Han C.S."/>
            <person name="Tsodikov O.V."/>
            <person name="Shimkets L.J."/>
        </authorList>
    </citation>
    <scope>NUCLEOTIDE SEQUENCE [LARGE SCALE GENOMIC DNA]</scope>
    <source>
        <strain evidence="6">ATCC BAA-149 / DSM 14245 / SRS30216</strain>
    </source>
</reference>
<keyword evidence="2 5" id="KW-0808">Transferase</keyword>
<sequence length="400" mass="43928">MRIMFVTSAGWPEGGVETGLQEIKKLLVEEGHEVMLVASDRRWSPDHFSDRTFRQPTTGGWRRLIQHAWNHSAFTTVRASVREFAPDVVSFHVLGEPTAAALVAARGVPRVVCVHGPEIYVKRLLPWCLPRTDFRGDSYALSSLSALGWVHYVYLRAVCKPLLELALRGVSAFVAFSTYTQGVLQEEGRSPVGRVNNGIRLNGFRPLTPESTTIAYAGRLEKVKGVHYLIRALAHVRRSFPEVHLEIAGTGSYQEDLVRMVEDLGLGEHVRFLGQLDLDGVADLYARSRVVAMPSVWPETFGKAGVEALSVGRPVVASGVGGVFDWLEHEVNGLIVEPGDVEDLSEALLRVLADASLAERLGIAAHRSAQRFSIDEEARGLVGVFADVVRPPAPHAARHD</sequence>
<dbReference type="HOGENOM" id="CLU_009583_2_1_11"/>
<dbReference type="STRING" id="266940.Krad_1062"/>
<dbReference type="CDD" id="cd03801">
    <property type="entry name" value="GT4_PimA-like"/>
    <property type="match status" value="1"/>
</dbReference>
<organism evidence="5 6">
    <name type="scientific">Kineococcus radiotolerans (strain ATCC BAA-149 / DSM 14245 / SRS30216)</name>
    <dbReference type="NCBI Taxonomy" id="266940"/>
    <lineage>
        <taxon>Bacteria</taxon>
        <taxon>Bacillati</taxon>
        <taxon>Actinomycetota</taxon>
        <taxon>Actinomycetes</taxon>
        <taxon>Kineosporiales</taxon>
        <taxon>Kineosporiaceae</taxon>
        <taxon>Kineococcus</taxon>
    </lineage>
</organism>
<name>A6W6W1_KINRD</name>
<evidence type="ECO:0000259" key="3">
    <source>
        <dbReference type="Pfam" id="PF00534"/>
    </source>
</evidence>
<dbReference type="PANTHER" id="PTHR45947:SF3">
    <property type="entry name" value="SULFOQUINOVOSYL TRANSFERASE SQD2"/>
    <property type="match status" value="1"/>
</dbReference>
<dbReference type="InterPro" id="IPR001296">
    <property type="entry name" value="Glyco_trans_1"/>
</dbReference>
<dbReference type="GO" id="GO:0016757">
    <property type="term" value="F:glycosyltransferase activity"/>
    <property type="evidence" value="ECO:0007669"/>
    <property type="project" value="UniProtKB-KW"/>
</dbReference>
<evidence type="ECO:0000313" key="5">
    <source>
        <dbReference type="EMBL" id="ABS02550.1"/>
    </source>
</evidence>
<evidence type="ECO:0000256" key="1">
    <source>
        <dbReference type="ARBA" id="ARBA00022676"/>
    </source>
</evidence>
<dbReference type="CAZy" id="GT4">
    <property type="family name" value="Glycosyltransferase Family 4"/>
</dbReference>
<dbReference type="SUPFAM" id="SSF53756">
    <property type="entry name" value="UDP-Glycosyltransferase/glycogen phosphorylase"/>
    <property type="match status" value="1"/>
</dbReference>
<dbReference type="PANTHER" id="PTHR45947">
    <property type="entry name" value="SULFOQUINOVOSYL TRANSFERASE SQD2"/>
    <property type="match status" value="1"/>
</dbReference>